<evidence type="ECO:0000313" key="3">
    <source>
        <dbReference type="Proteomes" id="UP001066276"/>
    </source>
</evidence>
<proteinExistence type="predicted"/>
<feature type="compositionally biased region" description="Basic residues" evidence="1">
    <location>
        <begin position="20"/>
        <end position="30"/>
    </location>
</feature>
<organism evidence="2 3">
    <name type="scientific">Pleurodeles waltl</name>
    <name type="common">Iberian ribbed newt</name>
    <dbReference type="NCBI Taxonomy" id="8319"/>
    <lineage>
        <taxon>Eukaryota</taxon>
        <taxon>Metazoa</taxon>
        <taxon>Chordata</taxon>
        <taxon>Craniata</taxon>
        <taxon>Vertebrata</taxon>
        <taxon>Euteleostomi</taxon>
        <taxon>Amphibia</taxon>
        <taxon>Batrachia</taxon>
        <taxon>Caudata</taxon>
        <taxon>Salamandroidea</taxon>
        <taxon>Salamandridae</taxon>
        <taxon>Pleurodelinae</taxon>
        <taxon>Pleurodeles</taxon>
    </lineage>
</organism>
<dbReference type="EMBL" id="JANPWB010000015">
    <property type="protein sequence ID" value="KAJ1090437.1"/>
    <property type="molecule type" value="Genomic_DNA"/>
</dbReference>
<sequence>MGKGRARPWPELRPGAAHTHPVKRERKVKFIRAWTRPQPPQARSGTSREAGAQGSVYPGLDPPPAATSKIRRVPRSGSTRFSLSGLGPAPSRHKQDPARPAKRDRKVQFIGAWTRPQPPQAGTGASPEAGAQGSVYRGLDQPPQARSGASLEAGAQSSIYRGLDPPPADTSKIRQILCHYPQLQYSDT</sequence>
<gene>
    <name evidence="2" type="ORF">NDU88_003569</name>
</gene>
<protein>
    <submittedName>
        <fullName evidence="2">Uncharacterized protein</fullName>
    </submittedName>
</protein>
<dbReference type="AlphaFoldDB" id="A0AAV7LJ92"/>
<accession>A0AAV7LJ92</accession>
<dbReference type="Proteomes" id="UP001066276">
    <property type="component" value="Chromosome 11"/>
</dbReference>
<keyword evidence="3" id="KW-1185">Reference proteome</keyword>
<reference evidence="2" key="1">
    <citation type="journal article" date="2022" name="bioRxiv">
        <title>Sequencing and chromosome-scale assembly of the giantPleurodeles waltlgenome.</title>
        <authorList>
            <person name="Brown T."/>
            <person name="Elewa A."/>
            <person name="Iarovenko S."/>
            <person name="Subramanian E."/>
            <person name="Araus A.J."/>
            <person name="Petzold A."/>
            <person name="Susuki M."/>
            <person name="Suzuki K.-i.T."/>
            <person name="Hayashi T."/>
            <person name="Toyoda A."/>
            <person name="Oliveira C."/>
            <person name="Osipova E."/>
            <person name="Leigh N.D."/>
            <person name="Simon A."/>
            <person name="Yun M.H."/>
        </authorList>
    </citation>
    <scope>NUCLEOTIDE SEQUENCE</scope>
    <source>
        <strain evidence="2">20211129_DDA</strain>
        <tissue evidence="2">Liver</tissue>
    </source>
</reference>
<feature type="region of interest" description="Disordered" evidence="1">
    <location>
        <begin position="1"/>
        <end position="173"/>
    </location>
</feature>
<evidence type="ECO:0000313" key="2">
    <source>
        <dbReference type="EMBL" id="KAJ1090437.1"/>
    </source>
</evidence>
<evidence type="ECO:0000256" key="1">
    <source>
        <dbReference type="SAM" id="MobiDB-lite"/>
    </source>
</evidence>
<comment type="caution">
    <text evidence="2">The sequence shown here is derived from an EMBL/GenBank/DDBJ whole genome shotgun (WGS) entry which is preliminary data.</text>
</comment>
<name>A0AAV7LJ92_PLEWA</name>